<sequence length="398" mass="41505">MTGATASCLLLAGLLVGCVVVTLRGTDRPLLWWILGRWAQACVLGLLASSMGPSWQGLALLAGMAAVTGAAGWTLHGPGGERGRYLAPVWWAGTGTGTGIALWLGERVPGLEPWGPLVLLAWLALALGLEVAAGGGAPWPGRGESLGVFDAELVLALSATMTATVVGAPTVGWWFLPLVTVSLVALSSALVGRIRAVAVADETVVAAMRLPEVLGYSRPDHAQAVEGVCACLAEEIGIDAEQRETLLSAARLHDVGLVSLVRPIRGGSTSQLAPRDQQRVALRSAEIAAELHFPPPVVEVLEHQAHAYIDHVSYRADVPRPARILKVANALDDYTAGERTPEAFARAMERINRQAGYEFDPVVVSAARKVVERVTASRGGPPAAGPPSVPGPRPGGPP</sequence>
<evidence type="ECO:0000256" key="1">
    <source>
        <dbReference type="SAM" id="MobiDB-lite"/>
    </source>
</evidence>
<name>A0A212T6K0_9MICO</name>
<feature type="transmembrane region" description="Helical" evidence="2">
    <location>
        <begin position="30"/>
        <end position="48"/>
    </location>
</feature>
<evidence type="ECO:0000313" key="4">
    <source>
        <dbReference type="Proteomes" id="UP000198122"/>
    </source>
</evidence>
<reference evidence="3 4" key="1">
    <citation type="submission" date="2017-06" db="EMBL/GenBank/DDBJ databases">
        <authorList>
            <person name="Kim H.J."/>
            <person name="Triplett B.A."/>
        </authorList>
    </citation>
    <scope>NUCLEOTIDE SEQUENCE [LARGE SCALE GENOMIC DNA]</scope>
    <source>
        <strain evidence="3 4">DSM 22179</strain>
    </source>
</reference>
<feature type="transmembrane region" description="Helical" evidence="2">
    <location>
        <begin position="85"/>
        <end position="105"/>
    </location>
</feature>
<feature type="transmembrane region" description="Helical" evidence="2">
    <location>
        <begin position="117"/>
        <end position="139"/>
    </location>
</feature>
<accession>A0A212T6K0</accession>
<gene>
    <name evidence="3" type="ORF">SAMN05445756_0532</name>
</gene>
<dbReference type="CDD" id="cd00077">
    <property type="entry name" value="HDc"/>
    <property type="match status" value="1"/>
</dbReference>
<evidence type="ECO:0000256" key="2">
    <source>
        <dbReference type="SAM" id="Phobius"/>
    </source>
</evidence>
<evidence type="ECO:0008006" key="5">
    <source>
        <dbReference type="Google" id="ProtNLM"/>
    </source>
</evidence>
<protein>
    <recommendedName>
        <fullName evidence="5">HD domain-containing protein</fullName>
    </recommendedName>
</protein>
<keyword evidence="2" id="KW-0812">Transmembrane</keyword>
<feature type="compositionally biased region" description="Pro residues" evidence="1">
    <location>
        <begin position="383"/>
        <end position="398"/>
    </location>
</feature>
<organism evidence="3 4">
    <name type="scientific">Kytococcus aerolatus</name>
    <dbReference type="NCBI Taxonomy" id="592308"/>
    <lineage>
        <taxon>Bacteria</taxon>
        <taxon>Bacillati</taxon>
        <taxon>Actinomycetota</taxon>
        <taxon>Actinomycetes</taxon>
        <taxon>Micrococcales</taxon>
        <taxon>Kytococcaceae</taxon>
        <taxon>Kytococcus</taxon>
    </lineage>
</organism>
<dbReference type="InterPro" id="IPR052020">
    <property type="entry name" value="Cyclic_di-GMP/3'3'-cGAMP_PDE"/>
</dbReference>
<dbReference type="Proteomes" id="UP000198122">
    <property type="component" value="Unassembled WGS sequence"/>
</dbReference>
<feature type="region of interest" description="Disordered" evidence="1">
    <location>
        <begin position="374"/>
        <end position="398"/>
    </location>
</feature>
<feature type="transmembrane region" description="Helical" evidence="2">
    <location>
        <begin position="55"/>
        <end position="73"/>
    </location>
</feature>
<dbReference type="SUPFAM" id="SSF109604">
    <property type="entry name" value="HD-domain/PDEase-like"/>
    <property type="match status" value="1"/>
</dbReference>
<evidence type="ECO:0000313" key="3">
    <source>
        <dbReference type="EMBL" id="SNC61683.1"/>
    </source>
</evidence>
<dbReference type="AlphaFoldDB" id="A0A212T6K0"/>
<keyword evidence="4" id="KW-1185">Reference proteome</keyword>
<keyword evidence="2" id="KW-1133">Transmembrane helix</keyword>
<keyword evidence="2" id="KW-0472">Membrane</keyword>
<dbReference type="Gene3D" id="1.10.3210.10">
    <property type="entry name" value="Hypothetical protein af1432"/>
    <property type="match status" value="1"/>
</dbReference>
<proteinExistence type="predicted"/>
<dbReference type="EMBL" id="FYEZ01000001">
    <property type="protein sequence ID" value="SNC61683.1"/>
    <property type="molecule type" value="Genomic_DNA"/>
</dbReference>
<dbReference type="PANTHER" id="PTHR45228">
    <property type="entry name" value="CYCLIC DI-GMP PHOSPHODIESTERASE TM_0186-RELATED"/>
    <property type="match status" value="1"/>
</dbReference>
<dbReference type="InterPro" id="IPR003607">
    <property type="entry name" value="HD/PDEase_dom"/>
</dbReference>
<dbReference type="Pfam" id="PF13487">
    <property type="entry name" value="HD_5"/>
    <property type="match status" value="1"/>
</dbReference>